<feature type="region of interest" description="Disordered" evidence="1">
    <location>
        <begin position="93"/>
        <end position="115"/>
    </location>
</feature>
<evidence type="ECO:0000256" key="1">
    <source>
        <dbReference type="SAM" id="MobiDB-lite"/>
    </source>
</evidence>
<reference evidence="3" key="1">
    <citation type="submission" date="2022-06" db="EMBL/GenBank/DDBJ databases">
        <authorList>
            <consortium name="SYNGENTA / RWTH Aachen University"/>
        </authorList>
    </citation>
    <scope>NUCLEOTIDE SEQUENCE</scope>
</reference>
<dbReference type="AlphaFoldDB" id="A0AAV0BU87"/>
<keyword evidence="2" id="KW-0732">Signal</keyword>
<evidence type="ECO:0000313" key="3">
    <source>
        <dbReference type="EMBL" id="CAH7690793.1"/>
    </source>
</evidence>
<accession>A0AAV0BU87</accession>
<comment type="caution">
    <text evidence="3">The sequence shown here is derived from an EMBL/GenBank/DDBJ whole genome shotgun (WGS) entry which is preliminary data.</text>
</comment>
<feature type="compositionally biased region" description="Basic and acidic residues" evidence="1">
    <location>
        <begin position="335"/>
        <end position="347"/>
    </location>
</feature>
<feature type="compositionally biased region" description="Polar residues" evidence="1">
    <location>
        <begin position="98"/>
        <end position="108"/>
    </location>
</feature>
<name>A0AAV0BU87_PHAPC</name>
<feature type="signal peptide" evidence="2">
    <location>
        <begin position="1"/>
        <end position="24"/>
    </location>
</feature>
<feature type="region of interest" description="Disordered" evidence="1">
    <location>
        <begin position="236"/>
        <end position="273"/>
    </location>
</feature>
<dbReference type="EMBL" id="CALTRL010006402">
    <property type="protein sequence ID" value="CAH7690793.1"/>
    <property type="molecule type" value="Genomic_DNA"/>
</dbReference>
<gene>
    <name evidence="3" type="ORF">PPACK8108_LOCUS26246</name>
</gene>
<proteinExistence type="predicted"/>
<dbReference type="Proteomes" id="UP001153365">
    <property type="component" value="Unassembled WGS sequence"/>
</dbReference>
<keyword evidence="4" id="KW-1185">Reference proteome</keyword>
<evidence type="ECO:0000256" key="2">
    <source>
        <dbReference type="SAM" id="SignalP"/>
    </source>
</evidence>
<sequence length="727" mass="84081">MITNFNRKSRIFFTLCSLTTIVLAGIGDDITKTVPKVFQIKTVPDQPPKVETKVSTFRPSFESVNEGIDWTISEEDQLVPLRTFKINDVQSKSHEPHFSQSDSSANLHKQNEDNEGPFNRWNKFSAFESSADFQHNLIESVYSFYGHTENPVDSWNNDLMDWDETLFNFDAVELAETSETFNTLKPVQSGITGSEIRDDSVHLSHGTHPPNVPSPILNTRGDIHQIYRDVIDLDHSVNNSPRQNSNDVQPTLREVTSPSARPKSTQESSGSQLSFIKSEPVNFSIKQFNYPKNSAEAEFDIPGWETIQQTNDETEQHFSEGSLKFSRNYENIDRHQSNPEHLERSEGEQSMSSIENEEVKRNSKLAGAVLASKPLFSNKRKATQWDTSMEKPFKNINPKKRKINREDSEIILMNDLLDNTRFQSSIIFDLLNLGATQLGGEFFEKITQTINHVSNITMKTTLYSFFKNLELYMRDRIYNEFTISAEDLDSFATFRPAGEIEIQAVRIYGYAKGKYVCSNKRFIEKIDELKVYKHYQELFSMDSIIKSREELWNKINIVTKNRKANWSNIEKGLNYKKRLVMDLREKFFILVVVVSKVLRDITKDNGGFDVQMKQKEALEIFDETLMNVDLRFKKSKIDISGSADEINFSTEVLANRLTVHFERSYYKPIAQGKYIRSMFFIWLKRSYPSFGVLLVNADKAKKFWTFFKDLAYCIMELEHGNWIKAET</sequence>
<evidence type="ECO:0000313" key="4">
    <source>
        <dbReference type="Proteomes" id="UP001153365"/>
    </source>
</evidence>
<feature type="region of interest" description="Disordered" evidence="1">
    <location>
        <begin position="335"/>
        <end position="358"/>
    </location>
</feature>
<feature type="chain" id="PRO_5043583614" evidence="2">
    <location>
        <begin position="25"/>
        <end position="727"/>
    </location>
</feature>
<protein>
    <submittedName>
        <fullName evidence="3">Expressed protein</fullName>
    </submittedName>
</protein>
<organism evidence="3 4">
    <name type="scientific">Phakopsora pachyrhizi</name>
    <name type="common">Asian soybean rust disease fungus</name>
    <dbReference type="NCBI Taxonomy" id="170000"/>
    <lineage>
        <taxon>Eukaryota</taxon>
        <taxon>Fungi</taxon>
        <taxon>Dikarya</taxon>
        <taxon>Basidiomycota</taxon>
        <taxon>Pucciniomycotina</taxon>
        <taxon>Pucciniomycetes</taxon>
        <taxon>Pucciniales</taxon>
        <taxon>Phakopsoraceae</taxon>
        <taxon>Phakopsora</taxon>
    </lineage>
</organism>